<dbReference type="GO" id="GO:0045087">
    <property type="term" value="P:innate immune response"/>
    <property type="evidence" value="ECO:0007669"/>
    <property type="project" value="UniProtKB-ARBA"/>
</dbReference>
<dbReference type="GO" id="GO:0043065">
    <property type="term" value="P:positive regulation of apoptotic process"/>
    <property type="evidence" value="ECO:0007669"/>
    <property type="project" value="TreeGrafter"/>
</dbReference>
<dbReference type="GO" id="GO:0004674">
    <property type="term" value="F:protein serine/threonine kinase activity"/>
    <property type="evidence" value="ECO:0007669"/>
    <property type="project" value="UniProtKB-KW"/>
</dbReference>
<dbReference type="PANTHER" id="PTHR24342">
    <property type="entry name" value="SERINE/THREONINE-PROTEIN KINASE 17"/>
    <property type="match status" value="1"/>
</dbReference>
<evidence type="ECO:0000256" key="4">
    <source>
        <dbReference type="ARBA" id="ARBA00022737"/>
    </source>
</evidence>
<keyword evidence="7 9" id="KW-0067">ATP-binding</keyword>
<dbReference type="PROSITE" id="PS50297">
    <property type="entry name" value="ANK_REP_REGION"/>
    <property type="match status" value="5"/>
</dbReference>
<evidence type="ECO:0000256" key="8">
    <source>
        <dbReference type="PROSITE-ProRule" id="PRU00023"/>
    </source>
</evidence>
<dbReference type="GO" id="GO:0005634">
    <property type="term" value="C:nucleus"/>
    <property type="evidence" value="ECO:0007669"/>
    <property type="project" value="TreeGrafter"/>
</dbReference>
<dbReference type="AlphaFoldDB" id="A0A1B6CBU3"/>
<dbReference type="PANTHER" id="PTHR24342:SF14">
    <property type="entry name" value="DEATH-ASSOCIATED PROTEIN KINASE DAPK-1"/>
    <property type="match status" value="1"/>
</dbReference>
<dbReference type="GO" id="GO:0005524">
    <property type="term" value="F:ATP binding"/>
    <property type="evidence" value="ECO:0007669"/>
    <property type="project" value="UniProtKB-UniRule"/>
</dbReference>
<dbReference type="EMBL" id="GEDC01026459">
    <property type="protein sequence ID" value="JAS10839.1"/>
    <property type="molecule type" value="Transcribed_RNA"/>
</dbReference>
<dbReference type="SMART" id="SM00248">
    <property type="entry name" value="ANK"/>
    <property type="match status" value="6"/>
</dbReference>
<dbReference type="FunFam" id="1.10.510.10:FF:000571">
    <property type="entry name" value="Maternal embryonic leucine zipper kinase"/>
    <property type="match status" value="1"/>
</dbReference>
<evidence type="ECO:0000313" key="12">
    <source>
        <dbReference type="EMBL" id="JAS10839.1"/>
    </source>
</evidence>
<feature type="repeat" description="ANK" evidence="8">
    <location>
        <begin position="469"/>
        <end position="501"/>
    </location>
</feature>
<proteinExistence type="predicted"/>
<dbReference type="InterPro" id="IPR017441">
    <property type="entry name" value="Protein_kinase_ATP_BS"/>
</dbReference>
<keyword evidence="4" id="KW-0677">Repeat</keyword>
<feature type="non-terminal residue" evidence="12">
    <location>
        <position position="1"/>
    </location>
</feature>
<keyword evidence="6" id="KW-0418">Kinase</keyword>
<name>A0A1B6CBU3_9HEMI</name>
<dbReference type="Gene3D" id="1.10.533.10">
    <property type="entry name" value="Death Domain, Fas"/>
    <property type="match status" value="1"/>
</dbReference>
<dbReference type="PROSITE" id="PS50011">
    <property type="entry name" value="PROTEIN_KINASE_DOM"/>
    <property type="match status" value="1"/>
</dbReference>
<dbReference type="InterPro" id="IPR002110">
    <property type="entry name" value="Ankyrin_rpt"/>
</dbReference>
<evidence type="ECO:0000256" key="7">
    <source>
        <dbReference type="ARBA" id="ARBA00022840"/>
    </source>
</evidence>
<dbReference type="Gene3D" id="3.30.200.20">
    <property type="entry name" value="Phosphorylase Kinase, domain 1"/>
    <property type="match status" value="1"/>
</dbReference>
<dbReference type="PROSITE" id="PS00107">
    <property type="entry name" value="PROTEIN_KINASE_ATP"/>
    <property type="match status" value="1"/>
</dbReference>
<dbReference type="PROSITE" id="PS50088">
    <property type="entry name" value="ANK_REPEAT"/>
    <property type="match status" value="6"/>
</dbReference>
<feature type="domain" description="Roc" evidence="11">
    <location>
        <begin position="541"/>
        <end position="783"/>
    </location>
</feature>
<dbReference type="SUPFAM" id="SSF56112">
    <property type="entry name" value="Protein kinase-like (PK-like)"/>
    <property type="match status" value="1"/>
</dbReference>
<keyword evidence="5 9" id="KW-0547">Nucleotide-binding</keyword>
<dbReference type="Gene3D" id="1.10.510.10">
    <property type="entry name" value="Transferase(Phosphotransferase) domain 1"/>
    <property type="match status" value="1"/>
</dbReference>
<dbReference type="Gene3D" id="1.25.40.20">
    <property type="entry name" value="Ankyrin repeat-containing domain"/>
    <property type="match status" value="3"/>
</dbReference>
<accession>A0A1B6CBU3</accession>
<protein>
    <submittedName>
        <fullName evidence="12">Uncharacterized protein</fullName>
    </submittedName>
</protein>
<evidence type="ECO:0000259" key="11">
    <source>
        <dbReference type="PROSITE" id="PS51424"/>
    </source>
</evidence>
<feature type="repeat" description="ANK" evidence="8">
    <location>
        <begin position="369"/>
        <end position="401"/>
    </location>
</feature>
<dbReference type="SUPFAM" id="SSF52540">
    <property type="entry name" value="P-loop containing nucleoside triphosphate hydrolases"/>
    <property type="match status" value="1"/>
</dbReference>
<evidence type="ECO:0000256" key="1">
    <source>
        <dbReference type="ARBA" id="ARBA00001946"/>
    </source>
</evidence>
<dbReference type="InterPro" id="IPR020859">
    <property type="entry name" value="ROC"/>
</dbReference>
<dbReference type="InterPro" id="IPR000488">
    <property type="entry name" value="Death_dom"/>
</dbReference>
<keyword evidence="3" id="KW-0808">Transferase</keyword>
<dbReference type="PROSITE" id="PS51424">
    <property type="entry name" value="ROC"/>
    <property type="match status" value="1"/>
</dbReference>
<dbReference type="GO" id="GO:0005525">
    <property type="term" value="F:GTP binding"/>
    <property type="evidence" value="ECO:0007669"/>
    <property type="project" value="UniProtKB-KW"/>
</dbReference>
<dbReference type="InterPro" id="IPR000719">
    <property type="entry name" value="Prot_kinase_dom"/>
</dbReference>
<evidence type="ECO:0000256" key="3">
    <source>
        <dbReference type="ARBA" id="ARBA00022679"/>
    </source>
</evidence>
<evidence type="ECO:0000256" key="2">
    <source>
        <dbReference type="ARBA" id="ARBA00022527"/>
    </source>
</evidence>
<dbReference type="InterPro" id="IPR036770">
    <property type="entry name" value="Ankyrin_rpt-contain_sf"/>
</dbReference>
<feature type="repeat" description="ANK" evidence="8">
    <location>
        <begin position="336"/>
        <end position="368"/>
    </location>
</feature>
<dbReference type="InterPro" id="IPR011029">
    <property type="entry name" value="DEATH-like_dom_sf"/>
</dbReference>
<reference evidence="12" key="1">
    <citation type="submission" date="2015-12" db="EMBL/GenBank/DDBJ databases">
        <title>De novo transcriptome assembly of four potential Pierce s Disease insect vectors from Arizona vineyards.</title>
        <authorList>
            <person name="Tassone E.E."/>
        </authorList>
    </citation>
    <scope>NUCLEOTIDE SEQUENCE</scope>
</reference>
<dbReference type="SMART" id="SM00005">
    <property type="entry name" value="DEATH"/>
    <property type="match status" value="1"/>
</dbReference>
<organism evidence="12">
    <name type="scientific">Clastoptera arizonana</name>
    <name type="common">Arizona spittle bug</name>
    <dbReference type="NCBI Taxonomy" id="38151"/>
    <lineage>
        <taxon>Eukaryota</taxon>
        <taxon>Metazoa</taxon>
        <taxon>Ecdysozoa</taxon>
        <taxon>Arthropoda</taxon>
        <taxon>Hexapoda</taxon>
        <taxon>Insecta</taxon>
        <taxon>Pterygota</taxon>
        <taxon>Neoptera</taxon>
        <taxon>Paraneoptera</taxon>
        <taxon>Hemiptera</taxon>
        <taxon>Auchenorrhyncha</taxon>
        <taxon>Cercopoidea</taxon>
        <taxon>Clastopteridae</taxon>
        <taxon>Clastoptera</taxon>
    </lineage>
</organism>
<dbReference type="PROSITE" id="PS00108">
    <property type="entry name" value="PROTEIN_KINASE_ST"/>
    <property type="match status" value="1"/>
</dbReference>
<dbReference type="Pfam" id="PF00069">
    <property type="entry name" value="Pkinase"/>
    <property type="match status" value="1"/>
</dbReference>
<dbReference type="InterPro" id="IPR008271">
    <property type="entry name" value="Ser/Thr_kinase_AS"/>
</dbReference>
<feature type="repeat" description="ANK" evidence="8">
    <location>
        <begin position="402"/>
        <end position="435"/>
    </location>
</feature>
<keyword evidence="8" id="KW-0040">ANK repeat</keyword>
<evidence type="ECO:0000259" key="10">
    <source>
        <dbReference type="PROSITE" id="PS50011"/>
    </source>
</evidence>
<keyword evidence="2" id="KW-0723">Serine/threonine-protein kinase</keyword>
<evidence type="ECO:0000256" key="9">
    <source>
        <dbReference type="PROSITE-ProRule" id="PRU10141"/>
    </source>
</evidence>
<gene>
    <name evidence="12" type="ORF">g.33158</name>
</gene>
<dbReference type="InterPro" id="IPR011009">
    <property type="entry name" value="Kinase-like_dom_sf"/>
</dbReference>
<feature type="domain" description="Protein kinase" evidence="10">
    <location>
        <begin position="1"/>
        <end position="258"/>
    </location>
</feature>
<dbReference type="SMART" id="SM00220">
    <property type="entry name" value="S_TKc"/>
    <property type="match status" value="1"/>
</dbReference>
<dbReference type="InterPro" id="IPR027417">
    <property type="entry name" value="P-loop_NTPase"/>
</dbReference>
<sequence>EIYEELGKGHFAVVKRCVNKTTGEEFAGKFMRKKRVCRGVPMEDIEREINTLMCLNHLGIIKLHEVFDTGQAVVLLLELVSFGELFDFVSDRGHLTELQTIHIIQQILQAVEHMHSKNIAHLDLKPENVLLLDNSDFPKIKVIDFGLSQTLGDNTEIKTVFGTPEFVAPEVVNFEKLSLATDMWAIGVITYILLSGASPFLGEDKQETYSNVATCSYTFDKEYFQNISSEAKEFISKLLIKDPKQRNTVLECLEHNWIQMKPQIPDILKTPTSLFDAVEDHDLAALEQVLSREQVDLNQTNKNGETVLHVAVRAPVVEMTRLLVASGANLGSIDCSGETALIHAARHGHANQVNLLITAGACISKPNKEGDSALHVASAWGHVDCITILVENGALVDAVNLQGSTSLHVALTRKHVNVGMVLLHAAGADYEIQDEAGETALHIAVREGLLSIVQTLCTLGCSVDLPNKQGLYPIHLAARYGHIDIVRCLCLAGCNTEVRNVDGVKAEITALKHGHVDISNLLSKVKDSYSRDNFIRQLIPNTQSIPRFNVHIFGHSGVGKSTLVETLKTGYFSSFFRRNKPLPSNNPRSQPNSPSKVHIEMDLTSRRNSLSFDLYNYQYTRGIDLQQVNLSGVGDVSLWDFSGQDTYFCVYHHLMTTSANNAVILLVFSLEDTLSIQKRQCNFWLSFIQSRIPPTEPIGIGGVTANMPRVVLIATHADTSRTPRSSQGEYQNEQVQQLAQSLAKTYAATFHFHSSVIIIDAHAANSAGIKAIKNCLSEIKSKMVQEEPQMTGFCEAVLAWLPSLRKSAQCFPVVSWEGFMDTIRLQINPLAGEENFRELLTQLQHMGEIVYLKSCIHPDLLVITPSWLCGQVIGQLLSIDFLAHARITGCYTVDDFQAAFPQVDAMAMLQVLETLQLCIQCENDGELEYEFPCYNLVETLEGLWEENDPRYRGDGCYGGVRLYSPQGTLHLLHSVFPRIQVELRRTVINYCDSESDLYQWFRGSKLCSGLIESLITLEVDEMESIEIKVRGPANTEPICFFFIEEILGIIDQVLVEMCPGLAIEKHIISVEDLRSHCVAPYCYPPDVLMKAMLEDTCLDTQVHNPLADCQETLFDLIAFGSNEVKELIIPVDELSVGCLSTVCRQQLCSLLDPLDPHGRDWCLLAVQLGLQDKLSAIESRGGSQTANMLDLWAAEKSSLGLLIRKLISLGRYDAASILLRSAPLYKIVPELSPPQETPSDCSNNISR</sequence>
<evidence type="ECO:0000256" key="6">
    <source>
        <dbReference type="ARBA" id="ARBA00022777"/>
    </source>
</evidence>
<comment type="cofactor">
    <cofactor evidence="1">
        <name>Mg(2+)</name>
        <dbReference type="ChEBI" id="CHEBI:18420"/>
    </cofactor>
</comment>
<feature type="repeat" description="ANK" evidence="8">
    <location>
        <begin position="303"/>
        <end position="335"/>
    </location>
</feature>
<feature type="binding site" evidence="9">
    <location>
        <position position="29"/>
    </location>
    <ligand>
        <name>ATP</name>
        <dbReference type="ChEBI" id="CHEBI:30616"/>
    </ligand>
</feature>
<dbReference type="GO" id="GO:0005737">
    <property type="term" value="C:cytoplasm"/>
    <property type="evidence" value="ECO:0007669"/>
    <property type="project" value="UniProtKB-ARBA"/>
</dbReference>
<feature type="repeat" description="ANK" evidence="8">
    <location>
        <begin position="436"/>
        <end position="468"/>
    </location>
</feature>
<dbReference type="SUPFAM" id="SSF47986">
    <property type="entry name" value="DEATH domain"/>
    <property type="match status" value="1"/>
</dbReference>
<dbReference type="GO" id="GO:0035556">
    <property type="term" value="P:intracellular signal transduction"/>
    <property type="evidence" value="ECO:0007669"/>
    <property type="project" value="TreeGrafter"/>
</dbReference>
<dbReference type="Pfam" id="PF12796">
    <property type="entry name" value="Ank_2"/>
    <property type="match status" value="3"/>
</dbReference>
<dbReference type="Gene3D" id="3.40.50.300">
    <property type="entry name" value="P-loop containing nucleotide triphosphate hydrolases"/>
    <property type="match status" value="1"/>
</dbReference>
<evidence type="ECO:0000256" key="5">
    <source>
        <dbReference type="ARBA" id="ARBA00022741"/>
    </source>
</evidence>
<dbReference type="SUPFAM" id="SSF48403">
    <property type="entry name" value="Ankyrin repeat"/>
    <property type="match status" value="1"/>
</dbReference>
<dbReference type="Pfam" id="PF00531">
    <property type="entry name" value="Death"/>
    <property type="match status" value="1"/>
</dbReference>